<dbReference type="RefSeq" id="WP_275594231.1">
    <property type="nucleotide sequence ID" value="NZ_CP102381.1"/>
</dbReference>
<evidence type="ECO:0000256" key="2">
    <source>
        <dbReference type="ARBA" id="ARBA00022801"/>
    </source>
</evidence>
<dbReference type="Gene3D" id="3.10.129.10">
    <property type="entry name" value="Hotdog Thioesterase"/>
    <property type="match status" value="1"/>
</dbReference>
<dbReference type="InterPro" id="IPR029069">
    <property type="entry name" value="HotDog_dom_sf"/>
</dbReference>
<dbReference type="SUPFAM" id="SSF54637">
    <property type="entry name" value="Thioesterase/thiol ester dehydrase-isomerase"/>
    <property type="match status" value="1"/>
</dbReference>
<keyword evidence="2" id="KW-0378">Hydrolase</keyword>
<dbReference type="NCBIfam" id="TIGR00051">
    <property type="entry name" value="YbgC/FadM family acyl-CoA thioesterase"/>
    <property type="match status" value="1"/>
</dbReference>
<dbReference type="PIRSF" id="PIRSF003230">
    <property type="entry name" value="YbgC"/>
    <property type="match status" value="1"/>
</dbReference>
<gene>
    <name evidence="3" type="ORF">NR989_08105</name>
</gene>
<organism evidence="3 4">
    <name type="scientific">Thiomicrorhabdus lithotrophica</name>
    <dbReference type="NCBI Taxonomy" id="2949997"/>
    <lineage>
        <taxon>Bacteria</taxon>
        <taxon>Pseudomonadati</taxon>
        <taxon>Pseudomonadota</taxon>
        <taxon>Gammaproteobacteria</taxon>
        <taxon>Thiotrichales</taxon>
        <taxon>Piscirickettsiaceae</taxon>
        <taxon>Thiomicrorhabdus</taxon>
    </lineage>
</organism>
<sequence length="132" mass="15318">MTNTKKFSLTMEARDHECDIQGVVNNAHYQHYFEHARHRFLLNHKIDFAELAKQGINLMVSKIEIEYKASLKAHDQFQITVEPEKVTRLKVCFLQKIYNTQTQELMAIAKTTVVTVGKDNKPLRNSPLEGLF</sequence>
<comment type="similarity">
    <text evidence="1">Belongs to the 4-hydroxybenzoyl-CoA thioesterase family.</text>
</comment>
<evidence type="ECO:0000256" key="1">
    <source>
        <dbReference type="ARBA" id="ARBA00005953"/>
    </source>
</evidence>
<protein>
    <submittedName>
        <fullName evidence="3">Acyl-CoA thioesterase</fullName>
    </submittedName>
</protein>
<accession>A0ABY8C7N6</accession>
<dbReference type="InterPro" id="IPR050563">
    <property type="entry name" value="4-hydroxybenzoyl-CoA_TE"/>
</dbReference>
<evidence type="ECO:0000313" key="4">
    <source>
        <dbReference type="Proteomes" id="UP001222275"/>
    </source>
</evidence>
<dbReference type="Proteomes" id="UP001222275">
    <property type="component" value="Chromosome"/>
</dbReference>
<dbReference type="CDD" id="cd00586">
    <property type="entry name" value="4HBT"/>
    <property type="match status" value="1"/>
</dbReference>
<proteinExistence type="inferred from homology"/>
<dbReference type="InterPro" id="IPR006684">
    <property type="entry name" value="YbgC/YbaW"/>
</dbReference>
<name>A0ABY8C7N6_9GAMM</name>
<evidence type="ECO:0000313" key="3">
    <source>
        <dbReference type="EMBL" id="WEJ61974.1"/>
    </source>
</evidence>
<dbReference type="PANTHER" id="PTHR31793">
    <property type="entry name" value="4-HYDROXYBENZOYL-COA THIOESTERASE FAMILY MEMBER"/>
    <property type="match status" value="1"/>
</dbReference>
<dbReference type="Pfam" id="PF13279">
    <property type="entry name" value="4HBT_2"/>
    <property type="match status" value="1"/>
</dbReference>
<reference evidence="3 4" key="1">
    <citation type="submission" date="2022-06" db="EMBL/GenBank/DDBJ databases">
        <title>Thiomicrohabdus sp. nov, an obligately chemolithoautotrophic, sulfur-oxidizing bacterium isolated from beach of Guanyin Mountain. Amoy.</title>
        <authorList>
            <person name="Zhu H."/>
        </authorList>
    </citation>
    <scope>NUCLEOTIDE SEQUENCE [LARGE SCALE GENOMIC DNA]</scope>
    <source>
        <strain evidence="3 4">XGS-01</strain>
    </source>
</reference>
<keyword evidence="4" id="KW-1185">Reference proteome</keyword>
<dbReference type="EMBL" id="CP102381">
    <property type="protein sequence ID" value="WEJ61974.1"/>
    <property type="molecule type" value="Genomic_DNA"/>
</dbReference>
<dbReference type="PANTHER" id="PTHR31793:SF27">
    <property type="entry name" value="NOVEL THIOESTERASE SUPERFAMILY DOMAIN AND SAPOSIN A-TYPE DOMAIN CONTAINING PROTEIN (0610012H03RIK)"/>
    <property type="match status" value="1"/>
</dbReference>